<dbReference type="AlphaFoldDB" id="A0A2K3JJY6"/>
<gene>
    <name evidence="2" type="ORF">L195_g047958</name>
</gene>
<dbReference type="STRING" id="57577.A0A2K3JJY6"/>
<reference evidence="2 3" key="2">
    <citation type="journal article" date="2017" name="Front. Plant Sci.">
        <title>Gene Classification and Mining of Molecular Markers Useful in Red Clover (Trifolium pratense) Breeding.</title>
        <authorList>
            <person name="Istvanek J."/>
            <person name="Dluhosova J."/>
            <person name="Dluhos P."/>
            <person name="Patkova L."/>
            <person name="Nedelnik J."/>
            <person name="Repkova J."/>
        </authorList>
    </citation>
    <scope>NUCLEOTIDE SEQUENCE [LARGE SCALE GENOMIC DNA]</scope>
    <source>
        <strain evidence="3">cv. Tatra</strain>
        <tissue evidence="2">Young leaves</tissue>
    </source>
</reference>
<sequence length="351" mass="39700">IILDNSIWLIGDGTRICYWTDNWLGVTLVDALDIPVTLRLNLVAKVSNTIHEGSWTIPPLFEQYGTWLVDEILSINLPLTPREDCFVWKHSKNGILTSREAHEHLNPPGPALPWASTIWRNFIPPSHSFVAWRLMLRKTPTDENLRHRGCVIVSMCPLCRRYNDSSEYLFFQCSFALTIWNWVNSIFETQLDHSSLEELLLGCNSFTAFIKELFLACIIHSLHTLWMARNGILFNNAKINSQAAITKIRMTIALSASSINNTTDSISASATANFGIVADTVDDRVLNRMQVAQRPVRPYGYVLVSWKAPSAPWLKANTNGSLLNKLIKGAGYMFGSRVIRRSPFKPLKITI</sequence>
<evidence type="ECO:0000313" key="3">
    <source>
        <dbReference type="Proteomes" id="UP000236291"/>
    </source>
</evidence>
<protein>
    <submittedName>
        <fullName evidence="2">Ribonuclease H</fullName>
    </submittedName>
</protein>
<organism evidence="2 3">
    <name type="scientific">Trifolium pratense</name>
    <name type="common">Red clover</name>
    <dbReference type="NCBI Taxonomy" id="57577"/>
    <lineage>
        <taxon>Eukaryota</taxon>
        <taxon>Viridiplantae</taxon>
        <taxon>Streptophyta</taxon>
        <taxon>Embryophyta</taxon>
        <taxon>Tracheophyta</taxon>
        <taxon>Spermatophyta</taxon>
        <taxon>Magnoliopsida</taxon>
        <taxon>eudicotyledons</taxon>
        <taxon>Gunneridae</taxon>
        <taxon>Pentapetalae</taxon>
        <taxon>rosids</taxon>
        <taxon>fabids</taxon>
        <taxon>Fabales</taxon>
        <taxon>Fabaceae</taxon>
        <taxon>Papilionoideae</taxon>
        <taxon>50 kb inversion clade</taxon>
        <taxon>NPAAA clade</taxon>
        <taxon>Hologalegina</taxon>
        <taxon>IRL clade</taxon>
        <taxon>Trifolieae</taxon>
        <taxon>Trifolium</taxon>
    </lineage>
</organism>
<proteinExistence type="predicted"/>
<comment type="caution">
    <text evidence="2">The sequence shown here is derived from an EMBL/GenBank/DDBJ whole genome shotgun (WGS) entry which is preliminary data.</text>
</comment>
<dbReference type="EMBL" id="ASHM01067594">
    <property type="protein sequence ID" value="PNX54340.1"/>
    <property type="molecule type" value="Genomic_DNA"/>
</dbReference>
<reference evidence="2 3" key="1">
    <citation type="journal article" date="2014" name="Am. J. Bot.">
        <title>Genome assembly and annotation for red clover (Trifolium pratense; Fabaceae).</title>
        <authorList>
            <person name="Istvanek J."/>
            <person name="Jaros M."/>
            <person name="Krenek A."/>
            <person name="Repkova J."/>
        </authorList>
    </citation>
    <scope>NUCLEOTIDE SEQUENCE [LARGE SCALE GENOMIC DNA]</scope>
    <source>
        <strain evidence="3">cv. Tatra</strain>
        <tissue evidence="2">Young leaves</tissue>
    </source>
</reference>
<dbReference type="Proteomes" id="UP000236291">
    <property type="component" value="Unassembled WGS sequence"/>
</dbReference>
<accession>A0A2K3JJY6</accession>
<feature type="domain" description="Reverse transcriptase zinc-binding" evidence="1">
    <location>
        <begin position="97"/>
        <end position="180"/>
    </location>
</feature>
<evidence type="ECO:0000313" key="2">
    <source>
        <dbReference type="EMBL" id="PNX54340.1"/>
    </source>
</evidence>
<feature type="non-terminal residue" evidence="2">
    <location>
        <position position="1"/>
    </location>
</feature>
<name>A0A2K3JJY6_TRIPR</name>
<dbReference type="Pfam" id="PF13966">
    <property type="entry name" value="zf-RVT"/>
    <property type="match status" value="1"/>
</dbReference>
<dbReference type="InterPro" id="IPR026960">
    <property type="entry name" value="RVT-Znf"/>
</dbReference>
<evidence type="ECO:0000259" key="1">
    <source>
        <dbReference type="Pfam" id="PF13966"/>
    </source>
</evidence>